<reference evidence="2 3" key="1">
    <citation type="submission" date="2019-08" db="EMBL/GenBank/DDBJ databases">
        <title>Bacillus genomes from the desert of Cuatro Cienegas, Coahuila.</title>
        <authorList>
            <person name="Olmedo-Alvarez G."/>
        </authorList>
    </citation>
    <scope>NUCLEOTIDE SEQUENCE [LARGE SCALE GENOMIC DNA]</scope>
    <source>
        <strain evidence="2 3">CH451a_14T</strain>
    </source>
</reference>
<feature type="compositionally biased region" description="Polar residues" evidence="1">
    <location>
        <begin position="53"/>
        <end position="62"/>
    </location>
</feature>
<evidence type="ECO:0000313" key="2">
    <source>
        <dbReference type="EMBL" id="TYS82719.1"/>
    </source>
</evidence>
<accession>A0A5D4U6L3</accession>
<gene>
    <name evidence="2" type="ORF">FZC80_04050</name>
</gene>
<dbReference type="Proteomes" id="UP000325054">
    <property type="component" value="Unassembled WGS sequence"/>
</dbReference>
<comment type="caution">
    <text evidence="2">The sequence shown here is derived from an EMBL/GenBank/DDBJ whole genome shotgun (WGS) entry which is preliminary data.</text>
</comment>
<proteinExistence type="predicted"/>
<sequence>MHEHFSHCVREGRIQSGDFSKSSFLKGCGFEYYFILFPSPFTQKDCSGRRATSCGTSGTGETPQAKPRRPGARPAESRAWSGNPLLLTLPQSLRKQPFKKKYYYADFLSPPPH</sequence>
<organism evidence="2 3">
    <name type="scientific">Rossellomorea aquimaris</name>
    <dbReference type="NCBI Taxonomy" id="189382"/>
    <lineage>
        <taxon>Bacteria</taxon>
        <taxon>Bacillati</taxon>
        <taxon>Bacillota</taxon>
        <taxon>Bacilli</taxon>
        <taxon>Bacillales</taxon>
        <taxon>Bacillaceae</taxon>
        <taxon>Rossellomorea</taxon>
    </lineage>
</organism>
<evidence type="ECO:0000313" key="3">
    <source>
        <dbReference type="Proteomes" id="UP000325054"/>
    </source>
</evidence>
<evidence type="ECO:0000256" key="1">
    <source>
        <dbReference type="SAM" id="MobiDB-lite"/>
    </source>
</evidence>
<dbReference type="OrthoDB" id="2941651at2"/>
<feature type="region of interest" description="Disordered" evidence="1">
    <location>
        <begin position="41"/>
        <end position="79"/>
    </location>
</feature>
<name>A0A5D4U6L3_9BACI</name>
<protein>
    <submittedName>
        <fullName evidence="2">Uncharacterized protein</fullName>
    </submittedName>
</protein>
<dbReference type="AlphaFoldDB" id="A0A5D4U6L3"/>
<dbReference type="EMBL" id="VTEW01000003">
    <property type="protein sequence ID" value="TYS82719.1"/>
    <property type="molecule type" value="Genomic_DNA"/>
</dbReference>